<dbReference type="InterPro" id="IPR002575">
    <property type="entry name" value="Aminoglycoside_PTrfase"/>
</dbReference>
<keyword evidence="3" id="KW-1185">Reference proteome</keyword>
<dbReference type="Gene3D" id="3.90.1200.10">
    <property type="match status" value="1"/>
</dbReference>
<dbReference type="OrthoDB" id="5404599at2759"/>
<dbReference type="eggNOG" id="ENOG502RYS9">
    <property type="taxonomic scope" value="Eukaryota"/>
</dbReference>
<dbReference type="Pfam" id="PF01636">
    <property type="entry name" value="APH"/>
    <property type="match status" value="1"/>
</dbReference>
<dbReference type="EMBL" id="KE148146">
    <property type="protein sequence ID" value="EPE10573.1"/>
    <property type="molecule type" value="Genomic_DNA"/>
</dbReference>
<dbReference type="AlphaFoldDB" id="S3CV18"/>
<sequence>MAAPPKEFEFPFVENYDVQDASFFRQGKELPTPDEVRARAAGAGYKSRGKLLLRPPLLRYRSLGLAVKFGNHVSIAEAHCLMFLGKHAPTVPVPELFGWRRDKRQTFIYMKYVDGFTASRFAGVLYSPAVERPLNTIHVQVMAVIEALKRIPQSLVTPVPFVGESRSRWIQCFKGLVSVCSQPGHVNGTHLQDWAIINSATPVSEAGPFPSVAAFHDWFAYKYGRPSSCDLPAEMYEQYRSLLPDDSTVTLAHGGLTLDNLIVSQPVPGGTVTLQAVVDWSQAGWYPSYWDNYKLIYANNNAEDDGVADPQGVVDAYTFFTLNAST</sequence>
<dbReference type="VEuPathDB" id="FungiDB:F503_05668"/>
<reference evidence="2 3" key="1">
    <citation type="journal article" date="2013" name="BMC Genomics">
        <title>The genome and transcriptome of the pine saprophyte Ophiostoma piceae, and a comparison with the bark beetle-associated pine pathogen Grosmannia clavigera.</title>
        <authorList>
            <person name="Haridas S."/>
            <person name="Wang Y."/>
            <person name="Lim L."/>
            <person name="Massoumi Alamouti S."/>
            <person name="Jackman S."/>
            <person name="Docking R."/>
            <person name="Robertson G."/>
            <person name="Birol I."/>
            <person name="Bohlmann J."/>
            <person name="Breuil C."/>
        </authorList>
    </citation>
    <scope>NUCLEOTIDE SEQUENCE [LARGE SCALE GENOMIC DNA]</scope>
    <source>
        <strain evidence="2 3">UAMH 11346</strain>
    </source>
</reference>
<organism evidence="2 3">
    <name type="scientific">Ophiostoma piceae (strain UAMH 11346)</name>
    <name type="common">Sap stain fungus</name>
    <dbReference type="NCBI Taxonomy" id="1262450"/>
    <lineage>
        <taxon>Eukaryota</taxon>
        <taxon>Fungi</taxon>
        <taxon>Dikarya</taxon>
        <taxon>Ascomycota</taxon>
        <taxon>Pezizomycotina</taxon>
        <taxon>Sordariomycetes</taxon>
        <taxon>Sordariomycetidae</taxon>
        <taxon>Ophiostomatales</taxon>
        <taxon>Ophiostomataceae</taxon>
        <taxon>Ophiostoma</taxon>
    </lineage>
</organism>
<dbReference type="InterPro" id="IPR051678">
    <property type="entry name" value="AGP_Transferase"/>
</dbReference>
<evidence type="ECO:0000259" key="1">
    <source>
        <dbReference type="Pfam" id="PF01636"/>
    </source>
</evidence>
<gene>
    <name evidence="2" type="ORF">F503_05668</name>
</gene>
<proteinExistence type="predicted"/>
<dbReference type="GO" id="GO:0016740">
    <property type="term" value="F:transferase activity"/>
    <property type="evidence" value="ECO:0007669"/>
    <property type="project" value="UniProtKB-KW"/>
</dbReference>
<protein>
    <submittedName>
        <fullName evidence="2">Phosphotransferase enzyme family protein</fullName>
    </submittedName>
</protein>
<accession>S3CV18</accession>
<dbReference type="PANTHER" id="PTHR21310:SF54">
    <property type="entry name" value="AMINOGLYCOSIDE PHOSPHOTRANSFERASE DOMAIN-CONTAINING PROTEIN"/>
    <property type="match status" value="1"/>
</dbReference>
<dbReference type="PANTHER" id="PTHR21310">
    <property type="entry name" value="AMINOGLYCOSIDE PHOSPHOTRANSFERASE-RELATED-RELATED"/>
    <property type="match status" value="1"/>
</dbReference>
<dbReference type="Proteomes" id="UP000016923">
    <property type="component" value="Unassembled WGS sequence"/>
</dbReference>
<keyword evidence="2" id="KW-0808">Transferase</keyword>
<feature type="domain" description="Aminoglycoside phosphotransferase" evidence="1">
    <location>
        <begin position="76"/>
        <end position="309"/>
    </location>
</feature>
<dbReference type="InterPro" id="IPR011009">
    <property type="entry name" value="Kinase-like_dom_sf"/>
</dbReference>
<name>S3CV18_OPHP1</name>
<evidence type="ECO:0000313" key="3">
    <source>
        <dbReference type="Proteomes" id="UP000016923"/>
    </source>
</evidence>
<dbReference type="HOGENOM" id="CLU_765423_0_0_1"/>
<dbReference type="SUPFAM" id="SSF56112">
    <property type="entry name" value="Protein kinase-like (PK-like)"/>
    <property type="match status" value="1"/>
</dbReference>
<evidence type="ECO:0000313" key="2">
    <source>
        <dbReference type="EMBL" id="EPE10573.1"/>
    </source>
</evidence>